<evidence type="ECO:0000313" key="3">
    <source>
        <dbReference type="EMBL" id="TDQ50445.1"/>
    </source>
</evidence>
<dbReference type="Proteomes" id="UP000295375">
    <property type="component" value="Unassembled WGS sequence"/>
</dbReference>
<keyword evidence="4" id="KW-1185">Reference proteome</keyword>
<accession>A0A4R6UXY6</accession>
<proteinExistence type="predicted"/>
<dbReference type="Gene3D" id="2.60.120.200">
    <property type="match status" value="1"/>
</dbReference>
<dbReference type="OrthoDB" id="9790247at2"/>
<dbReference type="InterPro" id="IPR013320">
    <property type="entry name" value="ConA-like_dom_sf"/>
</dbReference>
<protein>
    <submittedName>
        <fullName evidence="3">MSHA biogenesis protein MshQ</fullName>
    </submittedName>
</protein>
<feature type="chain" id="PRO_5020613772" evidence="1">
    <location>
        <begin position="34"/>
        <end position="1167"/>
    </location>
</feature>
<dbReference type="EMBL" id="SNYM01000002">
    <property type="protein sequence ID" value="TDQ50445.1"/>
    <property type="molecule type" value="Genomic_DNA"/>
</dbReference>
<dbReference type="InterPro" id="IPR046524">
    <property type="entry name" value="DUF6701"/>
</dbReference>
<evidence type="ECO:0000313" key="4">
    <source>
        <dbReference type="Proteomes" id="UP000295375"/>
    </source>
</evidence>
<feature type="signal peptide" evidence="1">
    <location>
        <begin position="1"/>
        <end position="33"/>
    </location>
</feature>
<keyword evidence="1" id="KW-0732">Signal</keyword>
<reference evidence="3 4" key="1">
    <citation type="submission" date="2019-03" db="EMBL/GenBank/DDBJ databases">
        <title>Genomic Encyclopedia of Type Strains, Phase IV (KMG-IV): sequencing the most valuable type-strain genomes for metagenomic binning, comparative biology and taxonomic classification.</title>
        <authorList>
            <person name="Goeker M."/>
        </authorList>
    </citation>
    <scope>NUCLEOTIDE SEQUENCE [LARGE SCALE GENOMIC DNA]</scope>
    <source>
        <strain evidence="3 4">DSM 103792</strain>
    </source>
</reference>
<sequence length="1167" mass="123720">MHVVLKFWCILANTRPMIFGVLSVLLLSQPVDAAVSYIGQDVEVATSNSATSLTVTPASGTQEGDLLLAHLTVRSDNFGIPPSGWTAVFNLTNDGVRHQLWYRIVPTGGLGNQTFSFDDDGRAVLGVSTLRGADPSNPIAAYGSNSDWWWTATAPSVDVTTADSYALAYFAGDDGNESFTLATTGRIPAWSHRTTGGSSNGVSGAMWHFPRSSTGPSGSTDANYWFDEWSAVTVIIAPGTPFSCFADDFNRASGVGSDWAVAFSSGSFGSPQIINNRLRLTNASSNAATAATLQRVFPGAGNYVELEFIMYAYGGNGADGIAIILSDAETTPQPGGYGGSLGYAQRCGIDGFAGGWLGIGLDEYGNYSTNGECRVAGPGFRTDAIAVRGSGSGTSGYRYIAGTNSLSPGVDQNSSGHRYRIRIDARTNVIPVTVDRDTTGTGNNYSNLISIANIATATGQAALPENLLLSLTGSTGGSNNIHEIDNLGVCALQMDPITEQIDHFDFTPLETPLTCKPTLMRVRACMDANCTSTYNGNVSVNLGPSGWQGSQPYTLTNGIGEFYFSRTTIGAQTTFTVTNSSVPIKPFSQITCNGVSPCSIVWQDAGLDFNMPTLTSNKPSNAFNIRAVKKDDTTQSCAPAFTGSRTVSFYSNYQNPASGSAAMSVRDTSTPALTSIGQSFASRTPITLNFNNNGEAQIHAHYPDAGEIRLYAHYQGSAANNDNGLVLSGDSYDVAVPAGFCVEAMTFASPSTPLPSCDDANCPGYQRAGESFPLRISARAWQADGETGTELCDNLPTPNFRHVDFELTHQRESDSDLLVDGALGVDDNIEITTNGTVTLNNQTLSEAGRFLISTSIANNYFGIPLPVSSSAPIGRIYPYRYDITDLVYEAACDVPTTTTPFTYAGLATAPIKPGQLIPFGASIRAVNKAGQVLTNYHGAYAKLNGEEPVFADFSGAVAASDGDFFSSAELGFLVGISNFVPNDLQYRFNSPRAPYEVSAQLSVTDSDGATGSSEISVAREYRLGRLRVENAYGPEQLPLPIPLRAEYFDGTRYRQNAADNCTTYLGSNASLADGSMSATLTPVAGPSSEQTMQTGASTGANPLLLTAPGTGNVGSVNVIYTPPVWLQFDWNNDGSNDATTTGVATFGRYRGSDRVIYWREQRPPIIP</sequence>
<dbReference type="AlphaFoldDB" id="A0A4R6UXY6"/>
<dbReference type="SUPFAM" id="SSF49899">
    <property type="entry name" value="Concanavalin A-like lectins/glucanases"/>
    <property type="match status" value="1"/>
</dbReference>
<gene>
    <name evidence="3" type="ORF">EV696_102126</name>
</gene>
<name>A0A4R6UXY6_9GAMM</name>
<dbReference type="Pfam" id="PF20419">
    <property type="entry name" value="DUF6701"/>
    <property type="match status" value="1"/>
</dbReference>
<dbReference type="RefSeq" id="WP_133587613.1">
    <property type="nucleotide sequence ID" value="NZ_CP037953.1"/>
</dbReference>
<evidence type="ECO:0000259" key="2">
    <source>
        <dbReference type="Pfam" id="PF20419"/>
    </source>
</evidence>
<evidence type="ECO:0000256" key="1">
    <source>
        <dbReference type="SAM" id="SignalP"/>
    </source>
</evidence>
<organism evidence="3 4">
    <name type="scientific">Permianibacter aggregans</name>
    <dbReference type="NCBI Taxonomy" id="1510150"/>
    <lineage>
        <taxon>Bacteria</taxon>
        <taxon>Pseudomonadati</taxon>
        <taxon>Pseudomonadota</taxon>
        <taxon>Gammaproteobacteria</taxon>
        <taxon>Pseudomonadales</taxon>
        <taxon>Pseudomonadaceae</taxon>
        <taxon>Permianibacter</taxon>
    </lineage>
</organism>
<feature type="domain" description="DUF6701" evidence="2">
    <location>
        <begin position="593"/>
        <end position="1160"/>
    </location>
</feature>
<comment type="caution">
    <text evidence="3">The sequence shown here is derived from an EMBL/GenBank/DDBJ whole genome shotgun (WGS) entry which is preliminary data.</text>
</comment>